<proteinExistence type="inferred from homology"/>
<keyword evidence="9" id="KW-0411">Iron-sulfur</keyword>
<evidence type="ECO:0000256" key="6">
    <source>
        <dbReference type="ARBA" id="ARBA00022723"/>
    </source>
</evidence>
<comment type="cofactor">
    <cofactor evidence="2">
        <name>[4Fe-4S] cluster</name>
        <dbReference type="ChEBI" id="CHEBI:49883"/>
    </cofactor>
</comment>
<evidence type="ECO:0000259" key="11">
    <source>
        <dbReference type="Pfam" id="PF07992"/>
    </source>
</evidence>
<evidence type="ECO:0000256" key="7">
    <source>
        <dbReference type="ARBA" id="ARBA00023002"/>
    </source>
</evidence>
<dbReference type="InterPro" id="IPR051793">
    <property type="entry name" value="NADH:flavin_oxidoreductase"/>
</dbReference>
<dbReference type="InterPro" id="IPR001155">
    <property type="entry name" value="OxRdtase_FMN_N"/>
</dbReference>
<name>A0ABT6RU36_9ACTN</name>
<accession>A0ABT6RU36</accession>
<sequence>MPLNDPLLDPFDLGRLRLKNRVVSTSHEPAYAQDGMPKERYLRYHLEKAKGGLALTMMGGAACVAPESPAFVNNIALFRDEVVPYFRAISDAVHEHDTLVMCQVTHAGRRTSNYEGDWLPVISASGDREPQHRAFPKAAEDWDIERVIAAYADAAERCKAGGLDGIELMGNGHLLDQFWSPATNHRDDEWGGDFERRLRLPLAVVRAVRERVGDDFVVGLRMAVDEARPGGLTAADGLEVARRMTAEGIDFLSVLRGSLDTDRNLARVIAPMGTPAAPDLDFAGEVKRELGVPVMHAGRIADLPTARHAVREGLVDLVGMTRAHIADPHLMRRLAEGQEDRIRPCVGAGYCIDRIYEGGDALCLHNPATGRETVLPHEIPVAPRPKSAVVVGAGPAGLEAARVLAERGHQVTVLEAGSKPGGQIAIAAAAPRRRDLIGIVDWRVEECHRLGVKIRCNTYAEASDVLDHRPDIVIVATGGIPNTECVDGPPNLITDSWQILTREVKPAKSVLVYDDNGDHAGMSAAEIIAECGAEVELVTPERVIAPLLGGTNYPAYLSSFARRKVRLTLNSRVTYVSRGADRRLTVTLTNAYGETTETRTVDQLVVEHGTTPVDDVYFELKKHSINHGAVDQDALLGLRPQQIVHNEDGAFRLFRVGDAVTSRNIHAAILDAYRLCRAI</sequence>
<keyword evidence="6" id="KW-0479">Metal-binding</keyword>
<keyword evidence="13" id="KW-1185">Reference proteome</keyword>
<dbReference type="InterPro" id="IPR036188">
    <property type="entry name" value="FAD/NAD-bd_sf"/>
</dbReference>
<evidence type="ECO:0000256" key="3">
    <source>
        <dbReference type="ARBA" id="ARBA00011048"/>
    </source>
</evidence>
<evidence type="ECO:0000256" key="2">
    <source>
        <dbReference type="ARBA" id="ARBA00001966"/>
    </source>
</evidence>
<gene>
    <name evidence="12" type="ORF">QIS99_17345</name>
</gene>
<evidence type="ECO:0000259" key="10">
    <source>
        <dbReference type="Pfam" id="PF00724"/>
    </source>
</evidence>
<evidence type="ECO:0000256" key="9">
    <source>
        <dbReference type="ARBA" id="ARBA00023014"/>
    </source>
</evidence>
<dbReference type="CDD" id="cd04734">
    <property type="entry name" value="OYE_like_3_FMN"/>
    <property type="match status" value="1"/>
</dbReference>
<feature type="domain" description="FAD/NAD(P)-binding" evidence="11">
    <location>
        <begin position="388"/>
        <end position="633"/>
    </location>
</feature>
<protein>
    <submittedName>
        <fullName evidence="12">NADH:flavin oxidoreductase</fullName>
    </submittedName>
</protein>
<feature type="domain" description="NADH:flavin oxidoreductase/NADH oxidase N-terminal" evidence="10">
    <location>
        <begin position="7"/>
        <end position="340"/>
    </location>
</feature>
<evidence type="ECO:0000256" key="4">
    <source>
        <dbReference type="ARBA" id="ARBA00022630"/>
    </source>
</evidence>
<reference evidence="12 13" key="1">
    <citation type="submission" date="2023-05" db="EMBL/GenBank/DDBJ databases">
        <title>Draft genome sequence of Streptomyces sp. B-S-A8 isolated from a cave soil in Thailand.</title>
        <authorList>
            <person name="Chamroensaksri N."/>
            <person name="Muangham S."/>
        </authorList>
    </citation>
    <scope>NUCLEOTIDE SEQUENCE [LARGE SCALE GENOMIC DNA]</scope>
    <source>
        <strain evidence="12 13">B-S-A8</strain>
    </source>
</reference>
<dbReference type="InterPro" id="IPR013785">
    <property type="entry name" value="Aldolase_TIM"/>
</dbReference>
<dbReference type="InterPro" id="IPR023753">
    <property type="entry name" value="FAD/NAD-binding_dom"/>
</dbReference>
<dbReference type="SUPFAM" id="SSF51905">
    <property type="entry name" value="FAD/NAD(P)-binding domain"/>
    <property type="match status" value="1"/>
</dbReference>
<keyword evidence="5" id="KW-0288">FMN</keyword>
<evidence type="ECO:0000256" key="1">
    <source>
        <dbReference type="ARBA" id="ARBA00001917"/>
    </source>
</evidence>
<dbReference type="PANTHER" id="PTHR42917:SF2">
    <property type="entry name" value="2,4-DIENOYL-COA REDUCTASE [(2E)-ENOYL-COA-PRODUCING]"/>
    <property type="match status" value="1"/>
</dbReference>
<dbReference type="Gene3D" id="3.40.50.720">
    <property type="entry name" value="NAD(P)-binding Rossmann-like Domain"/>
    <property type="match status" value="1"/>
</dbReference>
<dbReference type="Pfam" id="PF00724">
    <property type="entry name" value="Oxidored_FMN"/>
    <property type="match status" value="1"/>
</dbReference>
<evidence type="ECO:0000256" key="8">
    <source>
        <dbReference type="ARBA" id="ARBA00023004"/>
    </source>
</evidence>
<evidence type="ECO:0000256" key="5">
    <source>
        <dbReference type="ARBA" id="ARBA00022643"/>
    </source>
</evidence>
<dbReference type="RefSeq" id="WP_282514347.1">
    <property type="nucleotide sequence ID" value="NZ_JASCIR010000013.1"/>
</dbReference>
<dbReference type="PANTHER" id="PTHR42917">
    <property type="entry name" value="2,4-DIENOYL-COA REDUCTASE"/>
    <property type="match status" value="1"/>
</dbReference>
<organism evidence="12 13">
    <name type="scientific">Streptomyces solicavernae</name>
    <dbReference type="NCBI Taxonomy" id="3043614"/>
    <lineage>
        <taxon>Bacteria</taxon>
        <taxon>Bacillati</taxon>
        <taxon>Actinomycetota</taxon>
        <taxon>Actinomycetes</taxon>
        <taxon>Kitasatosporales</taxon>
        <taxon>Streptomycetaceae</taxon>
        <taxon>Streptomyces</taxon>
    </lineage>
</organism>
<comment type="cofactor">
    <cofactor evidence="1">
        <name>FMN</name>
        <dbReference type="ChEBI" id="CHEBI:58210"/>
    </cofactor>
</comment>
<comment type="similarity">
    <text evidence="3">In the N-terminal section; belongs to the NADH:flavin oxidoreductase/NADH oxidase family.</text>
</comment>
<evidence type="ECO:0000313" key="12">
    <source>
        <dbReference type="EMBL" id="MDI3387950.1"/>
    </source>
</evidence>
<dbReference type="PRINTS" id="PR00419">
    <property type="entry name" value="ADXRDTASE"/>
</dbReference>
<keyword evidence="4" id="KW-0285">Flavoprotein</keyword>
<comment type="caution">
    <text evidence="12">The sequence shown here is derived from an EMBL/GenBank/DDBJ whole genome shotgun (WGS) entry which is preliminary data.</text>
</comment>
<dbReference type="EMBL" id="JASCIR010000013">
    <property type="protein sequence ID" value="MDI3387950.1"/>
    <property type="molecule type" value="Genomic_DNA"/>
</dbReference>
<dbReference type="SUPFAM" id="SSF51395">
    <property type="entry name" value="FMN-linked oxidoreductases"/>
    <property type="match status" value="1"/>
</dbReference>
<keyword evidence="8" id="KW-0408">Iron</keyword>
<dbReference type="Gene3D" id="3.20.20.70">
    <property type="entry name" value="Aldolase class I"/>
    <property type="match status" value="1"/>
</dbReference>
<evidence type="ECO:0000313" key="13">
    <source>
        <dbReference type="Proteomes" id="UP001224661"/>
    </source>
</evidence>
<keyword evidence="7" id="KW-0560">Oxidoreductase</keyword>
<dbReference type="Proteomes" id="UP001224661">
    <property type="component" value="Unassembled WGS sequence"/>
</dbReference>
<dbReference type="Gene3D" id="3.50.50.60">
    <property type="entry name" value="FAD/NAD(P)-binding domain"/>
    <property type="match status" value="1"/>
</dbReference>
<dbReference type="Pfam" id="PF07992">
    <property type="entry name" value="Pyr_redox_2"/>
    <property type="match status" value="1"/>
</dbReference>